<reference evidence="7 8" key="1">
    <citation type="submission" date="2017-03" db="EMBL/GenBank/DDBJ databases">
        <title>WGS assembly of Porphyra umbilicalis.</title>
        <authorList>
            <person name="Brawley S.H."/>
            <person name="Blouin N.A."/>
            <person name="Ficko-Blean E."/>
            <person name="Wheeler G.L."/>
            <person name="Lohr M."/>
            <person name="Goodson H.V."/>
            <person name="Jenkins J.W."/>
            <person name="Blaby-Haas C.E."/>
            <person name="Helliwell K.E."/>
            <person name="Chan C."/>
            <person name="Marriage T."/>
            <person name="Bhattacharya D."/>
            <person name="Klein A.S."/>
            <person name="Badis Y."/>
            <person name="Brodie J."/>
            <person name="Cao Y."/>
            <person name="Collen J."/>
            <person name="Dittami S.M."/>
            <person name="Gachon C.M."/>
            <person name="Green B.R."/>
            <person name="Karpowicz S."/>
            <person name="Kim J.W."/>
            <person name="Kudahl U."/>
            <person name="Lin S."/>
            <person name="Michel G."/>
            <person name="Mittag M."/>
            <person name="Olson B.J."/>
            <person name="Pangilinan J."/>
            <person name="Peng Y."/>
            <person name="Qiu H."/>
            <person name="Shu S."/>
            <person name="Singer J.T."/>
            <person name="Smith A.G."/>
            <person name="Sprecher B.N."/>
            <person name="Wagner V."/>
            <person name="Wang W."/>
            <person name="Wang Z.-Y."/>
            <person name="Yan J."/>
            <person name="Yarish C."/>
            <person name="Zoeuner-Riek S."/>
            <person name="Zhuang Y."/>
            <person name="Zou Y."/>
            <person name="Lindquist E.A."/>
            <person name="Grimwood J."/>
            <person name="Barry K."/>
            <person name="Rokhsar D.S."/>
            <person name="Schmutz J."/>
            <person name="Stiller J.W."/>
            <person name="Grossman A.R."/>
            <person name="Prochnik S.E."/>
        </authorList>
    </citation>
    <scope>NUCLEOTIDE SEQUENCE [LARGE SCALE GENOMIC DNA]</scope>
    <source>
        <strain evidence="7">4086291</strain>
    </source>
</reference>
<keyword evidence="2" id="KW-0150">Chloroplast</keyword>
<dbReference type="Proteomes" id="UP000218209">
    <property type="component" value="Unassembled WGS sequence"/>
</dbReference>
<feature type="binding site" description="axial binding residue" evidence="5">
    <location>
        <position position="95"/>
    </location>
    <ligand>
        <name>chlorophyll b</name>
        <dbReference type="ChEBI" id="CHEBI:61721"/>
        <label>1</label>
    </ligand>
    <ligandPart>
        <name>Mg</name>
        <dbReference type="ChEBI" id="CHEBI:25107"/>
    </ligandPart>
</feature>
<name>A0A1X6NK41_PORUM</name>
<dbReference type="SUPFAM" id="SSF103511">
    <property type="entry name" value="Chlorophyll a-b binding protein"/>
    <property type="match status" value="1"/>
</dbReference>
<feature type="binding site" evidence="5">
    <location>
        <position position="184"/>
    </location>
    <ligand>
        <name>chlorophyll a</name>
        <dbReference type="ChEBI" id="CHEBI:58416"/>
        <label>1</label>
    </ligand>
</feature>
<feature type="binding site" evidence="5">
    <location>
        <position position="189"/>
    </location>
    <ligand>
        <name>chlorophyll a</name>
        <dbReference type="ChEBI" id="CHEBI:58416"/>
        <label>1</label>
    </ligand>
</feature>
<dbReference type="GO" id="GO:0016168">
    <property type="term" value="F:chlorophyll binding"/>
    <property type="evidence" value="ECO:0007669"/>
    <property type="project" value="UniProtKB-KW"/>
</dbReference>
<evidence type="ECO:0000313" key="8">
    <source>
        <dbReference type="Proteomes" id="UP000218209"/>
    </source>
</evidence>
<evidence type="ECO:0000256" key="3">
    <source>
        <dbReference type="ARBA" id="ARBA00022531"/>
    </source>
</evidence>
<dbReference type="Gene3D" id="1.10.3460.10">
    <property type="entry name" value="Chlorophyll a/b binding protein domain"/>
    <property type="match status" value="1"/>
</dbReference>
<dbReference type="GO" id="GO:0009507">
    <property type="term" value="C:chloroplast"/>
    <property type="evidence" value="ECO:0007669"/>
    <property type="project" value="UniProtKB-SubCell"/>
</dbReference>
<evidence type="ECO:0000256" key="2">
    <source>
        <dbReference type="ARBA" id="ARBA00022528"/>
    </source>
</evidence>
<evidence type="ECO:0000256" key="4">
    <source>
        <dbReference type="ARBA" id="ARBA00022640"/>
    </source>
</evidence>
<keyword evidence="6" id="KW-0732">Signal</keyword>
<dbReference type="GO" id="GO:0009765">
    <property type="term" value="P:photosynthesis, light harvesting"/>
    <property type="evidence" value="ECO:0007669"/>
    <property type="project" value="InterPro"/>
</dbReference>
<dbReference type="PANTHER" id="PTHR21649">
    <property type="entry name" value="CHLOROPHYLL A/B BINDING PROTEIN"/>
    <property type="match status" value="1"/>
</dbReference>
<dbReference type="OrthoDB" id="423598at2759"/>
<evidence type="ECO:0000313" key="7">
    <source>
        <dbReference type="EMBL" id="OSX68977.1"/>
    </source>
</evidence>
<keyword evidence="8" id="KW-1185">Reference proteome</keyword>
<feature type="signal peptide" evidence="6">
    <location>
        <begin position="1"/>
        <end position="18"/>
    </location>
</feature>
<evidence type="ECO:0000256" key="6">
    <source>
        <dbReference type="SAM" id="SignalP"/>
    </source>
</evidence>
<organism evidence="7 8">
    <name type="scientific">Porphyra umbilicalis</name>
    <name type="common">Purple laver</name>
    <name type="synonym">Red alga</name>
    <dbReference type="NCBI Taxonomy" id="2786"/>
    <lineage>
        <taxon>Eukaryota</taxon>
        <taxon>Rhodophyta</taxon>
        <taxon>Bangiophyceae</taxon>
        <taxon>Bangiales</taxon>
        <taxon>Bangiaceae</taxon>
        <taxon>Porphyra</taxon>
    </lineage>
</organism>
<feature type="binding site" description="axial binding residue" evidence="5">
    <location>
        <position position="145"/>
    </location>
    <ligand>
        <name>chlorophyll b</name>
        <dbReference type="ChEBI" id="CHEBI:61721"/>
        <label>1</label>
    </ligand>
    <ligandPart>
        <name>Mg</name>
        <dbReference type="ChEBI" id="CHEBI:25107"/>
    </ligandPart>
</feature>
<feature type="chain" id="PRO_5012982108" evidence="6">
    <location>
        <begin position="19"/>
        <end position="227"/>
    </location>
</feature>
<accession>A0A1X6NK41</accession>
<dbReference type="GO" id="GO:0016020">
    <property type="term" value="C:membrane"/>
    <property type="evidence" value="ECO:0007669"/>
    <property type="project" value="InterPro"/>
</dbReference>
<keyword evidence="4" id="KW-0934">Plastid</keyword>
<dbReference type="InterPro" id="IPR022796">
    <property type="entry name" value="Chloroa_b-bind"/>
</dbReference>
<keyword evidence="5" id="KW-0157">Chromophore</keyword>
<dbReference type="Pfam" id="PF00504">
    <property type="entry name" value="Chloroa_b-bind"/>
    <property type="match status" value="1"/>
</dbReference>
<feature type="binding site" evidence="5">
    <location>
        <position position="93"/>
    </location>
    <ligand>
        <name>chlorophyll a</name>
        <dbReference type="ChEBI" id="CHEBI:58416"/>
        <label>1</label>
    </ligand>
</feature>
<evidence type="ECO:0000256" key="1">
    <source>
        <dbReference type="ARBA" id="ARBA00004229"/>
    </source>
</evidence>
<sequence length="227" mass="24134">MAFVSALSLSVATPRVAASATSSFAGARFVRAAAPTAAATIDTTIRAEASKSVPFWERPASLDKSYAGDVGFDPLGFSNAFDLKWLVEAELKHCRIAMLGALGMIFPEFYHLPNAAYSQTNPLAAVPSVGFAPVAQILLFMVVLEAISYQKINYNPSAPAGDFGFDPLGLAKNESARKRFALSEVKNGRLAMIACGGMIHHALITHQGPITQIQQGHFIGGDYPFGV</sequence>
<feature type="binding site" evidence="5">
    <location>
        <position position="78"/>
    </location>
    <ligand>
        <name>chlorophyll a</name>
        <dbReference type="ChEBI" id="CHEBI:58416"/>
        <label>1</label>
    </ligand>
</feature>
<protein>
    <submittedName>
        <fullName evidence="7">Uncharacterized protein</fullName>
    </submittedName>
</protein>
<feature type="binding site" evidence="5">
    <location>
        <position position="90"/>
    </location>
    <ligand>
        <name>chlorophyll a</name>
        <dbReference type="ChEBI" id="CHEBI:58416"/>
        <label>1</label>
    </ligand>
</feature>
<dbReference type="AlphaFoldDB" id="A0A1X6NK41"/>
<dbReference type="InterPro" id="IPR001344">
    <property type="entry name" value="Chloro_AB-bd_pln"/>
</dbReference>
<keyword evidence="3" id="KW-0602">Photosynthesis</keyword>
<keyword evidence="5" id="KW-0148">Chlorophyll</keyword>
<evidence type="ECO:0000256" key="5">
    <source>
        <dbReference type="PIRSR" id="PIRSR601344-1"/>
    </source>
</evidence>
<comment type="subcellular location">
    <subcellularLocation>
        <location evidence="1">Plastid</location>
        <location evidence="1">Chloroplast</location>
    </subcellularLocation>
</comment>
<gene>
    <name evidence="7" type="ORF">BU14_2012s0001</name>
</gene>
<dbReference type="EMBL" id="KV919900">
    <property type="protein sequence ID" value="OSX68977.1"/>
    <property type="molecule type" value="Genomic_DNA"/>
</dbReference>
<proteinExistence type="predicted"/>
<feature type="binding site" evidence="5">
    <location>
        <position position="187"/>
    </location>
    <ligand>
        <name>chlorophyll a</name>
        <dbReference type="ChEBI" id="CHEBI:58416"/>
        <label>1</label>
    </ligand>
</feature>